<evidence type="ECO:0008006" key="3">
    <source>
        <dbReference type="Google" id="ProtNLM"/>
    </source>
</evidence>
<feature type="compositionally biased region" description="Polar residues" evidence="1">
    <location>
        <begin position="205"/>
        <end position="217"/>
    </location>
</feature>
<proteinExistence type="predicted"/>
<evidence type="ECO:0000313" key="2">
    <source>
        <dbReference type="EMBL" id="SVC62878.1"/>
    </source>
</evidence>
<name>A0A382NQV0_9ZZZZ</name>
<dbReference type="EMBL" id="UINC01101788">
    <property type="protein sequence ID" value="SVC62878.1"/>
    <property type="molecule type" value="Genomic_DNA"/>
</dbReference>
<dbReference type="AlphaFoldDB" id="A0A382NQV0"/>
<sequence length="294" mass="29923">MKLTTLALTLALALLACQGSPELLDVEIPLPASVPAGSFVVIVDYSAAGASPKMDAGQPLCASILPREKKVRVTDDGQGRLRVSVTTPEALVTPLQIAACQMLPDAAASSGEDIGAALRVRLASSGTVTGKSHRNLPGTAAAPERVQAHDRQLEDEAPQVRPPGTPAARQAEGMTDPPARATHPWPDGSDSSPGPPDNVEGGRSVPTSPAGQRSAPASGTPEHRADKAAQDRGLPPSATGQTSVRPGAASSERPSASASSGTAEDTVRTWDVTMSVTSGSGPVAALQFNVVYQG</sequence>
<feature type="region of interest" description="Disordered" evidence="1">
    <location>
        <begin position="127"/>
        <end position="267"/>
    </location>
</feature>
<evidence type="ECO:0000256" key="1">
    <source>
        <dbReference type="SAM" id="MobiDB-lite"/>
    </source>
</evidence>
<accession>A0A382NQV0</accession>
<reference evidence="2" key="1">
    <citation type="submission" date="2018-05" db="EMBL/GenBank/DDBJ databases">
        <authorList>
            <person name="Lanie J.A."/>
            <person name="Ng W.-L."/>
            <person name="Kazmierczak K.M."/>
            <person name="Andrzejewski T.M."/>
            <person name="Davidsen T.M."/>
            <person name="Wayne K.J."/>
            <person name="Tettelin H."/>
            <person name="Glass J.I."/>
            <person name="Rusch D."/>
            <person name="Podicherti R."/>
            <person name="Tsui H.-C.T."/>
            <person name="Winkler M.E."/>
        </authorList>
    </citation>
    <scope>NUCLEOTIDE SEQUENCE</scope>
</reference>
<gene>
    <name evidence="2" type="ORF">METZ01_LOCUS315732</name>
</gene>
<protein>
    <recommendedName>
        <fullName evidence="3">Lipoprotein</fullName>
    </recommendedName>
</protein>
<dbReference type="PROSITE" id="PS51257">
    <property type="entry name" value="PROKAR_LIPOPROTEIN"/>
    <property type="match status" value="1"/>
</dbReference>
<feature type="compositionally biased region" description="Basic and acidic residues" evidence="1">
    <location>
        <begin position="221"/>
        <end position="230"/>
    </location>
</feature>
<organism evidence="2">
    <name type="scientific">marine metagenome</name>
    <dbReference type="NCBI Taxonomy" id="408172"/>
    <lineage>
        <taxon>unclassified sequences</taxon>
        <taxon>metagenomes</taxon>
        <taxon>ecological metagenomes</taxon>
    </lineage>
</organism>
<feature type="compositionally biased region" description="Low complexity" evidence="1">
    <location>
        <begin position="245"/>
        <end position="261"/>
    </location>
</feature>
<feature type="non-terminal residue" evidence="2">
    <location>
        <position position="294"/>
    </location>
</feature>